<dbReference type="RefSeq" id="WP_344814584.1">
    <property type="nucleotide sequence ID" value="NZ_BAAAYX010000027.1"/>
</dbReference>
<name>A0ABP7EGH2_9ACTN</name>
<dbReference type="EMBL" id="BAAAYX010000027">
    <property type="protein sequence ID" value="GAA3718809.1"/>
    <property type="molecule type" value="Genomic_DNA"/>
</dbReference>
<protein>
    <recommendedName>
        <fullName evidence="4">EfeO-type cupredoxin-like domain-containing protein</fullName>
    </recommendedName>
</protein>
<feature type="region of interest" description="Disordered" evidence="1">
    <location>
        <begin position="1"/>
        <end position="42"/>
    </location>
</feature>
<dbReference type="InterPro" id="IPR008972">
    <property type="entry name" value="Cupredoxin"/>
</dbReference>
<reference evidence="3" key="1">
    <citation type="journal article" date="2019" name="Int. J. Syst. Evol. Microbiol.">
        <title>The Global Catalogue of Microorganisms (GCM) 10K type strain sequencing project: providing services to taxonomists for standard genome sequencing and annotation.</title>
        <authorList>
            <consortium name="The Broad Institute Genomics Platform"/>
            <consortium name="The Broad Institute Genome Sequencing Center for Infectious Disease"/>
            <person name="Wu L."/>
            <person name="Ma J."/>
        </authorList>
    </citation>
    <scope>NUCLEOTIDE SEQUENCE [LARGE SCALE GENOMIC DNA]</scope>
    <source>
        <strain evidence="3">JCM 16548</strain>
    </source>
</reference>
<dbReference type="Proteomes" id="UP001500051">
    <property type="component" value="Unassembled WGS sequence"/>
</dbReference>
<sequence>METPPTPRPSAAAGTAADRPERGTADRPERGTADRPRGGSAARRLALPAALAVTVLFSACQADAPATSTPASSTSTSGATTAAASPSQATPSPSGSSVPATPRPSETPATTRKPSPPAADTTIAVVIADGKVSPNAENVRVKEGQTVQVTITSDVDESIHVHGYDQTAEASPGKPGAVTFTADVKGVFEIETHESAKLVAKLIVS</sequence>
<accession>A0ABP7EGH2</accession>
<evidence type="ECO:0000313" key="2">
    <source>
        <dbReference type="EMBL" id="GAA3718809.1"/>
    </source>
</evidence>
<evidence type="ECO:0000313" key="3">
    <source>
        <dbReference type="Proteomes" id="UP001500051"/>
    </source>
</evidence>
<feature type="compositionally biased region" description="Basic and acidic residues" evidence="1">
    <location>
        <begin position="18"/>
        <end position="37"/>
    </location>
</feature>
<keyword evidence="3" id="KW-1185">Reference proteome</keyword>
<gene>
    <name evidence="2" type="ORF">GCM10022204_43660</name>
</gene>
<comment type="caution">
    <text evidence="2">The sequence shown here is derived from an EMBL/GenBank/DDBJ whole genome shotgun (WGS) entry which is preliminary data.</text>
</comment>
<feature type="compositionally biased region" description="Low complexity" evidence="1">
    <location>
        <begin position="64"/>
        <end position="97"/>
    </location>
</feature>
<dbReference type="Gene3D" id="2.60.40.420">
    <property type="entry name" value="Cupredoxins - blue copper proteins"/>
    <property type="match status" value="1"/>
</dbReference>
<organism evidence="2 3">
    <name type="scientific">Microlunatus aurantiacus</name>
    <dbReference type="NCBI Taxonomy" id="446786"/>
    <lineage>
        <taxon>Bacteria</taxon>
        <taxon>Bacillati</taxon>
        <taxon>Actinomycetota</taxon>
        <taxon>Actinomycetes</taxon>
        <taxon>Propionibacteriales</taxon>
        <taxon>Propionibacteriaceae</taxon>
        <taxon>Microlunatus</taxon>
    </lineage>
</organism>
<proteinExistence type="predicted"/>
<evidence type="ECO:0000256" key="1">
    <source>
        <dbReference type="SAM" id="MobiDB-lite"/>
    </source>
</evidence>
<evidence type="ECO:0008006" key="4">
    <source>
        <dbReference type="Google" id="ProtNLM"/>
    </source>
</evidence>
<feature type="region of interest" description="Disordered" evidence="1">
    <location>
        <begin position="64"/>
        <end position="119"/>
    </location>
</feature>
<dbReference type="SUPFAM" id="SSF49503">
    <property type="entry name" value="Cupredoxins"/>
    <property type="match status" value="1"/>
</dbReference>